<evidence type="ECO:0000259" key="1">
    <source>
        <dbReference type="Pfam" id="PF04149"/>
    </source>
</evidence>
<evidence type="ECO:0000313" key="2">
    <source>
        <dbReference type="EMBL" id="MBO2444479.1"/>
    </source>
</evidence>
<accession>A0ABS3RE25</accession>
<keyword evidence="3" id="KW-1185">Reference proteome</keyword>
<gene>
    <name evidence="2" type="ORF">J4557_43870</name>
</gene>
<dbReference type="EMBL" id="JAGEOK010000047">
    <property type="protein sequence ID" value="MBO2444479.1"/>
    <property type="molecule type" value="Genomic_DNA"/>
</dbReference>
<dbReference type="Proteomes" id="UP000666915">
    <property type="component" value="Unassembled WGS sequence"/>
</dbReference>
<comment type="caution">
    <text evidence="2">The sequence shown here is derived from an EMBL/GenBank/DDBJ whole genome shotgun (WGS) entry which is preliminary data.</text>
</comment>
<sequence length="72" mass="7858">MRDIEGPLDLADAVWRKGLRSNSSGNCVEVTFLRSHVWIRDSRAPLGPVMVLSPRGWARFAGAVKCGAHDPA</sequence>
<dbReference type="RefSeq" id="WP_208272943.1">
    <property type="nucleotide sequence ID" value="NZ_BAAAGM010000104.1"/>
</dbReference>
<feature type="domain" description="DUF397" evidence="1">
    <location>
        <begin position="13"/>
        <end position="65"/>
    </location>
</feature>
<organism evidence="2 3">
    <name type="scientific">Actinomadura nitritigenes</name>
    <dbReference type="NCBI Taxonomy" id="134602"/>
    <lineage>
        <taxon>Bacteria</taxon>
        <taxon>Bacillati</taxon>
        <taxon>Actinomycetota</taxon>
        <taxon>Actinomycetes</taxon>
        <taxon>Streptosporangiales</taxon>
        <taxon>Thermomonosporaceae</taxon>
        <taxon>Actinomadura</taxon>
    </lineage>
</organism>
<name>A0ABS3RE25_9ACTN</name>
<reference evidence="2 3" key="1">
    <citation type="submission" date="2021-03" db="EMBL/GenBank/DDBJ databases">
        <authorList>
            <person name="Kanchanasin P."/>
            <person name="Saeng-In P."/>
            <person name="Phongsopitanun W."/>
            <person name="Yuki M."/>
            <person name="Kudo T."/>
            <person name="Ohkuma M."/>
            <person name="Tanasupawat S."/>
        </authorList>
    </citation>
    <scope>NUCLEOTIDE SEQUENCE [LARGE SCALE GENOMIC DNA]</scope>
    <source>
        <strain evidence="2 3">L46</strain>
    </source>
</reference>
<dbReference type="Pfam" id="PF04149">
    <property type="entry name" value="DUF397"/>
    <property type="match status" value="1"/>
</dbReference>
<proteinExistence type="predicted"/>
<dbReference type="InterPro" id="IPR007278">
    <property type="entry name" value="DUF397"/>
</dbReference>
<evidence type="ECO:0000313" key="3">
    <source>
        <dbReference type="Proteomes" id="UP000666915"/>
    </source>
</evidence>
<protein>
    <submittedName>
        <fullName evidence="2">DUF397 domain-containing protein</fullName>
    </submittedName>
</protein>